<dbReference type="EMBL" id="HE965806">
    <property type="protein sequence ID" value="CCJ55542.1"/>
    <property type="molecule type" value="Genomic_DNA"/>
</dbReference>
<dbReference type="OrthoDB" id="9773233at2"/>
<evidence type="ECO:0008006" key="4">
    <source>
        <dbReference type="Google" id="ProtNLM"/>
    </source>
</evidence>
<dbReference type="PANTHER" id="PTHR43539">
    <property type="entry name" value="FLAVIN-BINDING MONOOXYGENASE-LIKE PROTEIN (AFU_ORTHOLOGUE AFUA_4G09220)"/>
    <property type="match status" value="1"/>
</dbReference>
<dbReference type="PRINTS" id="PR00368">
    <property type="entry name" value="FADPNR"/>
</dbReference>
<organism evidence="2 3">
    <name type="scientific">Bordetella bronchiseptica 253</name>
    <dbReference type="NCBI Taxonomy" id="568707"/>
    <lineage>
        <taxon>Bacteria</taxon>
        <taxon>Pseudomonadati</taxon>
        <taxon>Pseudomonadota</taxon>
        <taxon>Betaproteobacteria</taxon>
        <taxon>Burkholderiales</taxon>
        <taxon>Alcaligenaceae</taxon>
        <taxon>Bordetella</taxon>
    </lineage>
</organism>
<reference evidence="2 3" key="1">
    <citation type="journal article" date="2012" name="BMC Genomics">
        <title>Comparative genomics of the classical Bordetella subspecies: the evolution and exchange of virulence-associated diversity amongst closely related pathogens.</title>
        <authorList>
            <person name="Park J."/>
            <person name="Zhang Y."/>
            <person name="Buboltz A.M."/>
            <person name="Zhang X."/>
            <person name="Schuster S.C."/>
            <person name="Ahuja U."/>
            <person name="Liu M."/>
            <person name="Miller J.F."/>
            <person name="Sebaihia M."/>
            <person name="Bentley S.D."/>
            <person name="Parkhill J."/>
            <person name="Harvill E.T."/>
        </authorList>
    </citation>
    <scope>NUCLEOTIDE SEQUENCE [LARGE SCALE GENOMIC DNA]</scope>
    <source>
        <strain evidence="2 3">253</strain>
    </source>
</reference>
<dbReference type="HOGENOM" id="CLU_006909_1_1_4"/>
<proteinExistence type="predicted"/>
<gene>
    <name evidence="2" type="ORF">BN112_3628</name>
</gene>
<sequence>MTVHSPILTDTLVVGGGQAGIAMSEHLTGQGVPHIVLERDRIAQRWRTGRWDSLVANGPAWHDRFPGMEFEGLDPDGFASKDAVADYLEAYARKFDAPIRTGVEVVRVERNAGRLGFTVQTSAGAYEAQRVVVATGPFQRPVIPAIAPQDPTLTQIHSADYRNPGQLPAGAVLVVGAGSSGVQIADELQRAGREVYLSVGPHDRPPRRYRGRDFCWWLGVLGLWDQETVQPGREHVTIAVSGADGGRTIEFRALAHQGITLVGVTKSFRDGVAAFENDLAENVARGDANHFALLDAADAYIARNGLSLPEEPQARRLPPDPACMTEPILQLDLSAANVTSIIWATGYAAEYGWLNVDAFDANGRPRHQRGVSSEPGVYFLGLPWLSRRGSAFLWGVWHDAKHIAGHIAMQRNYLSYPDFGKPGL</sequence>
<dbReference type="PRINTS" id="PR00411">
    <property type="entry name" value="PNDRDTASEI"/>
</dbReference>
<dbReference type="Gene3D" id="3.50.50.60">
    <property type="entry name" value="FAD/NAD(P)-binding domain"/>
    <property type="match status" value="1"/>
</dbReference>
<dbReference type="Pfam" id="PF13738">
    <property type="entry name" value="Pyr_redox_3"/>
    <property type="match status" value="1"/>
</dbReference>
<dbReference type="GO" id="GO:0050660">
    <property type="term" value="F:flavin adenine dinucleotide binding"/>
    <property type="evidence" value="ECO:0007669"/>
    <property type="project" value="TreeGrafter"/>
</dbReference>
<dbReference type="AlphaFoldDB" id="A0A0C6PB14"/>
<dbReference type="InterPro" id="IPR036188">
    <property type="entry name" value="FAD/NAD-bd_sf"/>
</dbReference>
<keyword evidence="1" id="KW-0560">Oxidoreductase</keyword>
<dbReference type="GO" id="GO:0004497">
    <property type="term" value="F:monooxygenase activity"/>
    <property type="evidence" value="ECO:0007669"/>
    <property type="project" value="TreeGrafter"/>
</dbReference>
<dbReference type="SUPFAM" id="SSF51905">
    <property type="entry name" value="FAD/NAD(P)-binding domain"/>
    <property type="match status" value="1"/>
</dbReference>
<evidence type="ECO:0000313" key="2">
    <source>
        <dbReference type="EMBL" id="CCJ55542.1"/>
    </source>
</evidence>
<accession>A0A0C6PB14</accession>
<dbReference type="PANTHER" id="PTHR43539:SF78">
    <property type="entry name" value="FLAVIN-CONTAINING MONOOXYGENASE"/>
    <property type="match status" value="1"/>
</dbReference>
<evidence type="ECO:0000256" key="1">
    <source>
        <dbReference type="ARBA" id="ARBA00023002"/>
    </source>
</evidence>
<dbReference type="RefSeq" id="WP_015064836.1">
    <property type="nucleotide sequence ID" value="NC_019382.1"/>
</dbReference>
<protein>
    <recommendedName>
        <fullName evidence="4">FAD-dependent oxidoreductase</fullName>
    </recommendedName>
</protein>
<dbReference type="Proteomes" id="UP000007564">
    <property type="component" value="Chromosome"/>
</dbReference>
<evidence type="ECO:0000313" key="3">
    <source>
        <dbReference type="Proteomes" id="UP000007564"/>
    </source>
</evidence>
<dbReference type="KEGG" id="bbh:BN112_3628"/>
<dbReference type="InterPro" id="IPR050982">
    <property type="entry name" value="Auxin_biosynth/cation_transpt"/>
</dbReference>
<name>A0A0C6PB14_BORBO</name>